<keyword evidence="3" id="KW-1185">Reference proteome</keyword>
<organism evidence="2 3">
    <name type="scientific">Paragonimus westermani</name>
    <dbReference type="NCBI Taxonomy" id="34504"/>
    <lineage>
        <taxon>Eukaryota</taxon>
        <taxon>Metazoa</taxon>
        <taxon>Spiralia</taxon>
        <taxon>Lophotrochozoa</taxon>
        <taxon>Platyhelminthes</taxon>
        <taxon>Trematoda</taxon>
        <taxon>Digenea</taxon>
        <taxon>Plagiorchiida</taxon>
        <taxon>Troglotremata</taxon>
        <taxon>Troglotrematidae</taxon>
        <taxon>Paragonimus</taxon>
    </lineage>
</organism>
<proteinExistence type="predicted"/>
<dbReference type="OrthoDB" id="10329053at2759"/>
<evidence type="ECO:0000256" key="1">
    <source>
        <dbReference type="SAM" id="MobiDB-lite"/>
    </source>
</evidence>
<evidence type="ECO:0000313" key="3">
    <source>
        <dbReference type="Proteomes" id="UP000699462"/>
    </source>
</evidence>
<accession>A0A8T0DQP4</accession>
<feature type="compositionally biased region" description="Polar residues" evidence="1">
    <location>
        <begin position="41"/>
        <end position="51"/>
    </location>
</feature>
<comment type="caution">
    <text evidence="2">The sequence shown here is derived from an EMBL/GenBank/DDBJ whole genome shotgun (WGS) entry which is preliminary data.</text>
</comment>
<dbReference type="Proteomes" id="UP000699462">
    <property type="component" value="Unassembled WGS sequence"/>
</dbReference>
<name>A0A8T0DQP4_9TREM</name>
<gene>
    <name evidence="2" type="ORF">P879_00526</name>
</gene>
<feature type="region of interest" description="Disordered" evidence="1">
    <location>
        <begin position="34"/>
        <end position="78"/>
    </location>
</feature>
<sequence length="78" mass="8639">MSVLKDTSSVTQLPLWTVWIPVTADETTKYGWQDIPDELAQSPTDNQNSPNELDADPDDNLEGSVRVLPGKRGRDAWG</sequence>
<dbReference type="AlphaFoldDB" id="A0A8T0DQP4"/>
<evidence type="ECO:0000313" key="2">
    <source>
        <dbReference type="EMBL" id="KAF8569001.1"/>
    </source>
</evidence>
<protein>
    <submittedName>
        <fullName evidence="2">Uncharacterized protein</fullName>
    </submittedName>
</protein>
<dbReference type="EMBL" id="JTDF01002267">
    <property type="protein sequence ID" value="KAF8569001.1"/>
    <property type="molecule type" value="Genomic_DNA"/>
</dbReference>
<reference evidence="2 3" key="1">
    <citation type="submission" date="2019-07" db="EMBL/GenBank/DDBJ databases">
        <title>Annotation for the trematode Paragonimus westermani.</title>
        <authorList>
            <person name="Choi Y.-J."/>
        </authorList>
    </citation>
    <scope>NUCLEOTIDE SEQUENCE [LARGE SCALE GENOMIC DNA]</scope>
    <source>
        <strain evidence="2">180907_Pwestermani</strain>
    </source>
</reference>